<keyword evidence="3" id="KW-0238">DNA-binding</keyword>
<evidence type="ECO:0000256" key="3">
    <source>
        <dbReference type="ARBA" id="ARBA00023125"/>
    </source>
</evidence>
<dbReference type="SUPFAM" id="SSF53850">
    <property type="entry name" value="Periplasmic binding protein-like II"/>
    <property type="match status" value="1"/>
</dbReference>
<evidence type="ECO:0000256" key="4">
    <source>
        <dbReference type="ARBA" id="ARBA00023163"/>
    </source>
</evidence>
<evidence type="ECO:0000313" key="6">
    <source>
        <dbReference type="EMBL" id="GAA4195757.1"/>
    </source>
</evidence>
<evidence type="ECO:0000256" key="2">
    <source>
        <dbReference type="ARBA" id="ARBA00023015"/>
    </source>
</evidence>
<keyword evidence="7" id="KW-1185">Reference proteome</keyword>
<dbReference type="Gene3D" id="1.10.10.10">
    <property type="entry name" value="Winged helix-like DNA-binding domain superfamily/Winged helix DNA-binding domain"/>
    <property type="match status" value="1"/>
</dbReference>
<dbReference type="Pfam" id="PF00126">
    <property type="entry name" value="HTH_1"/>
    <property type="match status" value="1"/>
</dbReference>
<keyword evidence="4" id="KW-0804">Transcription</keyword>
<dbReference type="PANTHER" id="PTHR30346">
    <property type="entry name" value="TRANSCRIPTIONAL DUAL REGULATOR HCAR-RELATED"/>
    <property type="match status" value="1"/>
</dbReference>
<accession>A0ABP8B1L3</accession>
<dbReference type="PRINTS" id="PR00039">
    <property type="entry name" value="HTHLYSR"/>
</dbReference>
<protein>
    <submittedName>
        <fullName evidence="6">LysR substrate-binding domain-containing protein</fullName>
    </submittedName>
</protein>
<dbReference type="InterPro" id="IPR005119">
    <property type="entry name" value="LysR_subst-bd"/>
</dbReference>
<gene>
    <name evidence="6" type="ORF">GCM10022252_42100</name>
</gene>
<comment type="caution">
    <text evidence="6">The sequence shown here is derived from an EMBL/GenBank/DDBJ whole genome shotgun (WGS) entry which is preliminary data.</text>
</comment>
<proteinExistence type="inferred from homology"/>
<dbReference type="EMBL" id="BAABAQ010000007">
    <property type="protein sequence ID" value="GAA4195757.1"/>
    <property type="molecule type" value="Genomic_DNA"/>
</dbReference>
<reference evidence="7" key="1">
    <citation type="journal article" date="2019" name="Int. J. Syst. Evol. Microbiol.">
        <title>The Global Catalogue of Microorganisms (GCM) 10K type strain sequencing project: providing services to taxonomists for standard genome sequencing and annotation.</title>
        <authorList>
            <consortium name="The Broad Institute Genomics Platform"/>
            <consortium name="The Broad Institute Genome Sequencing Center for Infectious Disease"/>
            <person name="Wu L."/>
            <person name="Ma J."/>
        </authorList>
    </citation>
    <scope>NUCLEOTIDE SEQUENCE [LARGE SCALE GENOMIC DNA]</scope>
    <source>
        <strain evidence="7">JCM 17388</strain>
    </source>
</reference>
<comment type="similarity">
    <text evidence="1">Belongs to the LysR transcriptional regulatory family.</text>
</comment>
<dbReference type="InterPro" id="IPR000847">
    <property type="entry name" value="LysR_HTH_N"/>
</dbReference>
<dbReference type="PANTHER" id="PTHR30346:SF0">
    <property type="entry name" value="HCA OPERON TRANSCRIPTIONAL ACTIVATOR HCAR"/>
    <property type="match status" value="1"/>
</dbReference>
<dbReference type="Proteomes" id="UP001501251">
    <property type="component" value="Unassembled WGS sequence"/>
</dbReference>
<name>A0ABP8B1L3_9ACTN</name>
<dbReference type="InterPro" id="IPR036390">
    <property type="entry name" value="WH_DNA-bd_sf"/>
</dbReference>
<dbReference type="InterPro" id="IPR036388">
    <property type="entry name" value="WH-like_DNA-bd_sf"/>
</dbReference>
<feature type="domain" description="HTH lysR-type" evidence="5">
    <location>
        <begin position="1"/>
        <end position="47"/>
    </location>
</feature>
<dbReference type="SUPFAM" id="SSF46785">
    <property type="entry name" value="Winged helix' DNA-binding domain"/>
    <property type="match status" value="1"/>
</dbReference>
<evidence type="ECO:0000313" key="7">
    <source>
        <dbReference type="Proteomes" id="UP001501251"/>
    </source>
</evidence>
<dbReference type="CDD" id="cd08414">
    <property type="entry name" value="PBP2_LTTR_aromatics_like"/>
    <property type="match status" value="1"/>
</dbReference>
<dbReference type="Gene3D" id="3.40.190.10">
    <property type="entry name" value="Periplasmic binding protein-like II"/>
    <property type="match status" value="2"/>
</dbReference>
<organism evidence="6 7">
    <name type="scientific">Streptosporangium oxazolinicum</name>
    <dbReference type="NCBI Taxonomy" id="909287"/>
    <lineage>
        <taxon>Bacteria</taxon>
        <taxon>Bacillati</taxon>
        <taxon>Actinomycetota</taxon>
        <taxon>Actinomycetes</taxon>
        <taxon>Streptosporangiales</taxon>
        <taxon>Streptosporangiaceae</taxon>
        <taxon>Streptosporangium</taxon>
    </lineage>
</organism>
<keyword evidence="2" id="KW-0805">Transcription regulation</keyword>
<dbReference type="PROSITE" id="PS50931">
    <property type="entry name" value="HTH_LYSR"/>
    <property type="match status" value="1"/>
</dbReference>
<evidence type="ECO:0000259" key="5">
    <source>
        <dbReference type="PROSITE" id="PS50931"/>
    </source>
</evidence>
<sequence>MSEELHFGRAAARLFITQPALSRQIQVLEQRLGVRLFARDGRTVRLSEAGRALTGDARAVVDAMERLRARAGQWSRTLTGHLVVGAVGAEAAMPYTRAILENLRSRHPRLTIEVRTLNFVDHMARLIDGDLDVAFLRPPVPPGIEFAELATEPRVACVSADDSLATRDAVSLSDLAGRPFVDMPPQIPRVWWDYWAVDPRPDGVPVRYGPVVSDMEGLLLAVARGEAVCLLPSAARDFFPRPGVRYLDVTDLSPCLSALGWLACQRDRPVIRAVREAVGASA</sequence>
<evidence type="ECO:0000256" key="1">
    <source>
        <dbReference type="ARBA" id="ARBA00009437"/>
    </source>
</evidence>
<dbReference type="Pfam" id="PF03466">
    <property type="entry name" value="LysR_substrate"/>
    <property type="match status" value="1"/>
</dbReference>